<organism evidence="1 2">
    <name type="scientific">Rousettus aegyptiacus</name>
    <name type="common">Egyptian fruit bat</name>
    <name type="synonym">Pteropus aegyptiacus</name>
    <dbReference type="NCBI Taxonomy" id="9407"/>
    <lineage>
        <taxon>Eukaryota</taxon>
        <taxon>Metazoa</taxon>
        <taxon>Chordata</taxon>
        <taxon>Craniata</taxon>
        <taxon>Vertebrata</taxon>
        <taxon>Euteleostomi</taxon>
        <taxon>Mammalia</taxon>
        <taxon>Eutheria</taxon>
        <taxon>Laurasiatheria</taxon>
        <taxon>Chiroptera</taxon>
        <taxon>Yinpterochiroptera</taxon>
        <taxon>Pteropodoidea</taxon>
        <taxon>Pteropodidae</taxon>
        <taxon>Rousettinae</taxon>
        <taxon>Rousettus</taxon>
    </lineage>
</organism>
<dbReference type="PANTHER" id="PTHR46032:SF7">
    <property type="entry name" value="RIKEN CDNA 6430550D23 GENE"/>
    <property type="match status" value="1"/>
</dbReference>
<name>A0A7J8DFJ2_ROUAE</name>
<evidence type="ECO:0000313" key="2">
    <source>
        <dbReference type="Proteomes" id="UP000593571"/>
    </source>
</evidence>
<accession>A0A7J8DFJ2</accession>
<dbReference type="GO" id="GO:0097503">
    <property type="term" value="P:sialylation"/>
    <property type="evidence" value="ECO:0007669"/>
    <property type="project" value="TreeGrafter"/>
</dbReference>
<dbReference type="PANTHER" id="PTHR46032">
    <property type="entry name" value="ALPHA-2,3-SIALYLTRANSFERASE ST3GAL I ISOFORM X1"/>
    <property type="match status" value="1"/>
</dbReference>
<proteinExistence type="predicted"/>
<sequence>MGLLMGATESMPPNAGKNSAMELGKVWEKLLTVIHRPSVRHFDLCCGTYALVGNLKILRASSLDNITQHTAVFRNAGAWGSWRQLLLLLLKLSGLSWTSETLSEEILEHDPVPYWNGR</sequence>
<keyword evidence="2" id="KW-1185">Reference proteome</keyword>
<evidence type="ECO:0000313" key="1">
    <source>
        <dbReference type="EMBL" id="KAF6421815.1"/>
    </source>
</evidence>
<protein>
    <submittedName>
        <fullName evidence="1">Uncharacterized protein</fullName>
    </submittedName>
</protein>
<dbReference type="Proteomes" id="UP000593571">
    <property type="component" value="Unassembled WGS sequence"/>
</dbReference>
<dbReference type="EMBL" id="JACASE010000012">
    <property type="protein sequence ID" value="KAF6421815.1"/>
    <property type="molecule type" value="Genomic_DNA"/>
</dbReference>
<dbReference type="GO" id="GO:0016020">
    <property type="term" value="C:membrane"/>
    <property type="evidence" value="ECO:0007669"/>
    <property type="project" value="TreeGrafter"/>
</dbReference>
<reference evidence="1 2" key="1">
    <citation type="journal article" date="2020" name="Nature">
        <title>Six reference-quality genomes reveal evolution of bat adaptations.</title>
        <authorList>
            <person name="Jebb D."/>
            <person name="Huang Z."/>
            <person name="Pippel M."/>
            <person name="Hughes G.M."/>
            <person name="Lavrichenko K."/>
            <person name="Devanna P."/>
            <person name="Winkler S."/>
            <person name="Jermiin L.S."/>
            <person name="Skirmuntt E.C."/>
            <person name="Katzourakis A."/>
            <person name="Burkitt-Gray L."/>
            <person name="Ray D.A."/>
            <person name="Sullivan K.A.M."/>
            <person name="Roscito J.G."/>
            <person name="Kirilenko B.M."/>
            <person name="Davalos L.M."/>
            <person name="Corthals A.P."/>
            <person name="Power M.L."/>
            <person name="Jones G."/>
            <person name="Ransome R.D."/>
            <person name="Dechmann D.K.N."/>
            <person name="Locatelli A.G."/>
            <person name="Puechmaille S.J."/>
            <person name="Fedrigo O."/>
            <person name="Jarvis E.D."/>
            <person name="Hiller M."/>
            <person name="Vernes S.C."/>
            <person name="Myers E.W."/>
            <person name="Teeling E.C."/>
        </authorList>
    </citation>
    <scope>NUCLEOTIDE SEQUENCE [LARGE SCALE GENOMIC DNA]</scope>
    <source>
        <strain evidence="1">MRouAeg1</strain>
        <tissue evidence="1">Muscle</tissue>
    </source>
</reference>
<gene>
    <name evidence="1" type="ORF">HJG63_001813</name>
</gene>
<dbReference type="InterPro" id="IPR051757">
    <property type="entry name" value="Beta-gal_alpha2-3_sialyltrans"/>
</dbReference>
<dbReference type="GO" id="GO:0003836">
    <property type="term" value="F:beta-galactoside (CMP) alpha-2,3-sialyltransferase activity"/>
    <property type="evidence" value="ECO:0007669"/>
    <property type="project" value="TreeGrafter"/>
</dbReference>
<dbReference type="AlphaFoldDB" id="A0A7J8DFJ2"/>
<comment type="caution">
    <text evidence="1">The sequence shown here is derived from an EMBL/GenBank/DDBJ whole genome shotgun (WGS) entry which is preliminary data.</text>
</comment>